<proteinExistence type="predicted"/>
<protein>
    <submittedName>
        <fullName evidence="1">Uncharacterized protein</fullName>
    </submittedName>
</protein>
<dbReference type="AlphaFoldDB" id="W6QMW9"/>
<organism evidence="1 2">
    <name type="scientific">Penicillium roqueforti (strain FM164)</name>
    <dbReference type="NCBI Taxonomy" id="1365484"/>
    <lineage>
        <taxon>Eukaryota</taxon>
        <taxon>Fungi</taxon>
        <taxon>Dikarya</taxon>
        <taxon>Ascomycota</taxon>
        <taxon>Pezizomycotina</taxon>
        <taxon>Eurotiomycetes</taxon>
        <taxon>Eurotiomycetidae</taxon>
        <taxon>Eurotiales</taxon>
        <taxon>Aspergillaceae</taxon>
        <taxon>Penicillium</taxon>
    </lineage>
</organism>
<sequence>MVSVSLTLVESATRPKLATPHSIKNLTSIVHALATVGEEPVSYKYLEMAAESKEEFSKEFSEESRVESMYV</sequence>
<evidence type="ECO:0000313" key="1">
    <source>
        <dbReference type="EMBL" id="CDM37281.1"/>
    </source>
</evidence>
<dbReference type="OMA" id="SRVESMY"/>
<name>W6QMW9_PENRF</name>
<dbReference type="EMBL" id="HG792020">
    <property type="protein sequence ID" value="CDM37281.1"/>
    <property type="molecule type" value="Genomic_DNA"/>
</dbReference>
<keyword evidence="2" id="KW-1185">Reference proteome</keyword>
<accession>W6QMW9</accession>
<dbReference type="Proteomes" id="UP000030686">
    <property type="component" value="Unassembled WGS sequence"/>
</dbReference>
<gene>
    <name evidence="1" type="ORF">PROQFM164_S06g000242</name>
</gene>
<evidence type="ECO:0000313" key="2">
    <source>
        <dbReference type="Proteomes" id="UP000030686"/>
    </source>
</evidence>
<reference evidence="1" key="1">
    <citation type="journal article" date="2014" name="Nat. Commun.">
        <title>Multiple recent horizontal transfers of a large genomic region in cheese making fungi.</title>
        <authorList>
            <person name="Cheeseman K."/>
            <person name="Ropars J."/>
            <person name="Renault P."/>
            <person name="Dupont J."/>
            <person name="Gouzy J."/>
            <person name="Branca A."/>
            <person name="Abraham A.L."/>
            <person name="Ceppi M."/>
            <person name="Conseiller E."/>
            <person name="Debuchy R."/>
            <person name="Malagnac F."/>
            <person name="Goarin A."/>
            <person name="Silar P."/>
            <person name="Lacoste S."/>
            <person name="Sallet E."/>
            <person name="Bensimon A."/>
            <person name="Giraud T."/>
            <person name="Brygoo Y."/>
        </authorList>
    </citation>
    <scope>NUCLEOTIDE SEQUENCE [LARGE SCALE GENOMIC DNA]</scope>
    <source>
        <strain evidence="1">FM164</strain>
    </source>
</reference>